<dbReference type="AlphaFoldDB" id="A0A1B8SDE1"/>
<dbReference type="InterPro" id="IPR004378">
    <property type="entry name" value="F420H2_quin_Rdtase"/>
</dbReference>
<dbReference type="NCBIfam" id="TIGR00026">
    <property type="entry name" value="hi_GC_TIGR00026"/>
    <property type="match status" value="1"/>
</dbReference>
<dbReference type="Pfam" id="PF04075">
    <property type="entry name" value="F420H2_quin_red"/>
    <property type="match status" value="1"/>
</dbReference>
<dbReference type="InterPro" id="IPR012349">
    <property type="entry name" value="Split_barrel_FMN-bd"/>
</dbReference>
<gene>
    <name evidence="1" type="ORF">ACT18_16260</name>
</gene>
<reference evidence="1 2" key="1">
    <citation type="submission" date="2015-06" db="EMBL/GenBank/DDBJ databases">
        <title>Genome sequence of Mycobacterium kumamotonense strain Roo.</title>
        <authorList>
            <person name="Greninger A.L."/>
            <person name="Cunningham G."/>
            <person name="Miller S."/>
        </authorList>
    </citation>
    <scope>NUCLEOTIDE SEQUENCE [LARGE SCALE GENOMIC DNA]</scope>
    <source>
        <strain evidence="1 2">Roo</strain>
    </source>
</reference>
<dbReference type="OrthoDB" id="163266at2"/>
<dbReference type="GO" id="GO:0016491">
    <property type="term" value="F:oxidoreductase activity"/>
    <property type="evidence" value="ECO:0007669"/>
    <property type="project" value="InterPro"/>
</dbReference>
<proteinExistence type="predicted"/>
<evidence type="ECO:0000313" key="2">
    <source>
        <dbReference type="Proteomes" id="UP000092668"/>
    </source>
</evidence>
<accession>A0A1B8SDE1</accession>
<protein>
    <submittedName>
        <fullName evidence="1">Nitroreductase</fullName>
    </submittedName>
</protein>
<dbReference type="STRING" id="354243.BST28_00820"/>
<dbReference type="RefSeq" id="WP_019736042.1">
    <property type="nucleotide sequence ID" value="NZ_LFOE01000026.1"/>
</dbReference>
<keyword evidence="2" id="KW-1185">Reference proteome</keyword>
<comment type="caution">
    <text evidence="1">The sequence shown here is derived from an EMBL/GenBank/DDBJ whole genome shotgun (WGS) entry which is preliminary data.</text>
</comment>
<name>A0A1B8SDE1_9MYCO</name>
<organism evidence="1 2">
    <name type="scientific">Mycolicibacter kumamotonensis</name>
    <dbReference type="NCBI Taxonomy" id="354243"/>
    <lineage>
        <taxon>Bacteria</taxon>
        <taxon>Bacillati</taxon>
        <taxon>Actinomycetota</taxon>
        <taxon>Actinomycetes</taxon>
        <taxon>Mycobacteriales</taxon>
        <taxon>Mycobacteriaceae</taxon>
        <taxon>Mycolicibacter</taxon>
    </lineage>
</organism>
<evidence type="ECO:0000313" key="1">
    <source>
        <dbReference type="EMBL" id="OBY30750.1"/>
    </source>
</evidence>
<dbReference type="Proteomes" id="UP000092668">
    <property type="component" value="Unassembled WGS sequence"/>
</dbReference>
<dbReference type="EMBL" id="LFOE01000026">
    <property type="protein sequence ID" value="OBY30750.1"/>
    <property type="molecule type" value="Genomic_DNA"/>
</dbReference>
<dbReference type="Gene3D" id="2.30.110.10">
    <property type="entry name" value="Electron Transport, Fmn-binding Protein, Chain A"/>
    <property type="match status" value="1"/>
</dbReference>
<dbReference type="PATRIC" id="fig|354243.3.peg.3362"/>
<sequence>MSILADAASRLLRSRRLMRAPTWLYRARLGGLLGGRLLMLEHIGRKTGSARRVVLEVLEAQGHPRADTYIVASGFGDRAQWFRNILVNPRVRVYAGSRSPAPATARVLDQGEADRVLGDYIQRHPRAWEQFSAVLERTLGEPVTATDTALPMVELRLDR</sequence>